<dbReference type="STRING" id="290397.Adeh_3819"/>
<evidence type="ECO:0000256" key="1">
    <source>
        <dbReference type="ARBA" id="ARBA00004651"/>
    </source>
</evidence>
<dbReference type="PANTHER" id="PTHR42744">
    <property type="entry name" value="BINDING-PROTEIN-DEPENDENT TRANSPORT SYSTEMS INNER MEMBRANE COMPONENT"/>
    <property type="match status" value="1"/>
</dbReference>
<dbReference type="eggNOG" id="COG4986">
    <property type="taxonomic scope" value="Bacteria"/>
</dbReference>
<dbReference type="SUPFAM" id="SSF161098">
    <property type="entry name" value="MetI-like"/>
    <property type="match status" value="2"/>
</dbReference>
<feature type="transmembrane region" description="Helical" evidence="5">
    <location>
        <begin position="440"/>
        <end position="466"/>
    </location>
</feature>
<evidence type="ECO:0000256" key="5">
    <source>
        <dbReference type="RuleBase" id="RU363032"/>
    </source>
</evidence>
<keyword evidence="4 5" id="KW-0472">Membrane</keyword>
<feature type="transmembrane region" description="Helical" evidence="5">
    <location>
        <begin position="185"/>
        <end position="210"/>
    </location>
</feature>
<feature type="transmembrane region" description="Helical" evidence="5">
    <location>
        <begin position="363"/>
        <end position="390"/>
    </location>
</feature>
<dbReference type="GO" id="GO:0005886">
    <property type="term" value="C:plasma membrane"/>
    <property type="evidence" value="ECO:0007669"/>
    <property type="project" value="UniProtKB-SubCell"/>
</dbReference>
<evidence type="ECO:0000259" key="6">
    <source>
        <dbReference type="PROSITE" id="PS50928"/>
    </source>
</evidence>
<dbReference type="PROSITE" id="PS50928">
    <property type="entry name" value="ABC_TM1"/>
    <property type="match status" value="2"/>
</dbReference>
<dbReference type="GO" id="GO:0055085">
    <property type="term" value="P:transmembrane transport"/>
    <property type="evidence" value="ECO:0007669"/>
    <property type="project" value="InterPro"/>
</dbReference>
<feature type="transmembrane region" description="Helical" evidence="5">
    <location>
        <begin position="115"/>
        <end position="133"/>
    </location>
</feature>
<dbReference type="KEGG" id="ade:Adeh_3819"/>
<feature type="transmembrane region" description="Helical" evidence="5">
    <location>
        <begin position="230"/>
        <end position="258"/>
    </location>
</feature>
<dbReference type="RefSeq" id="WP_011422867.1">
    <property type="nucleotide sequence ID" value="NC_007760.1"/>
</dbReference>
<feature type="transmembrane region" description="Helical" evidence="5">
    <location>
        <begin position="76"/>
        <end position="94"/>
    </location>
</feature>
<feature type="transmembrane region" description="Helical" evidence="5">
    <location>
        <begin position="542"/>
        <end position="564"/>
    </location>
</feature>
<organism evidence="7 8">
    <name type="scientific">Anaeromyxobacter dehalogenans (strain 2CP-C)</name>
    <dbReference type="NCBI Taxonomy" id="290397"/>
    <lineage>
        <taxon>Bacteria</taxon>
        <taxon>Pseudomonadati</taxon>
        <taxon>Myxococcota</taxon>
        <taxon>Myxococcia</taxon>
        <taxon>Myxococcales</taxon>
        <taxon>Cystobacterineae</taxon>
        <taxon>Anaeromyxobacteraceae</taxon>
        <taxon>Anaeromyxobacter</taxon>
    </lineage>
</organism>
<dbReference type="PANTHER" id="PTHR42744:SF1">
    <property type="entry name" value="BINDING-PROTEIN-DEPENDENT TRANSPORT SYSTEMS INNER MEMBRANE COMPONENT"/>
    <property type="match status" value="1"/>
</dbReference>
<dbReference type="AlphaFoldDB" id="Q2IG76"/>
<keyword evidence="2 5" id="KW-0812">Transmembrane</keyword>
<feature type="transmembrane region" description="Helical" evidence="5">
    <location>
        <begin position="411"/>
        <end position="434"/>
    </location>
</feature>
<feature type="transmembrane region" description="Helical" evidence="5">
    <location>
        <begin position="331"/>
        <end position="351"/>
    </location>
</feature>
<comment type="similarity">
    <text evidence="5">Belongs to the binding-protein-dependent transport system permease family.</text>
</comment>
<feature type="domain" description="ABC transmembrane type-1" evidence="6">
    <location>
        <begin position="373"/>
        <end position="563"/>
    </location>
</feature>
<evidence type="ECO:0000256" key="3">
    <source>
        <dbReference type="ARBA" id="ARBA00022989"/>
    </source>
</evidence>
<evidence type="ECO:0000313" key="7">
    <source>
        <dbReference type="EMBL" id="ABC83585.1"/>
    </source>
</evidence>
<proteinExistence type="inferred from homology"/>
<feature type="transmembrane region" description="Helical" evidence="5">
    <location>
        <begin position="139"/>
        <end position="158"/>
    </location>
</feature>
<gene>
    <name evidence="7" type="ordered locus">Adeh_3819</name>
</gene>
<sequence length="579" mass="62301">MNRRATRVFGEAVAFLDRSRRIGWTDVALAAGLGGAVYGLVRLAGEWTGAPRPAVEIDLSLGALPGYTLLSLSRGLAAYVLSLLFTLAYGYWAARDRIAERVLVPALDILQSIPVLGFMPGLVLGLVAAFPGSNVGLELAAVVMIFTGQAWNMTFSFYHSLKSIPRDLTEVATLSRFHWWQRFRWVELPFGAIGLVWNGMMSMAGGWFFLMISESFVLGDKDFRLPGLGSYMSVAVAHGDGGAMFAAVVAMASMIVAVDQLLWRPVVVWAQKFRVEESGQTEAMESWFLDFLRRSRLLPWASGLLRRAVRTVSSTPRPPPRSAPRAGRRSLAGAVSLALFVALLALLGWSAVGLVHLLRRVPFGAWAGIGAAATLTLGRVLLATALGTLWTVPAGLAIGLSPRLSRILQPVVQVVASFPAPMLFPAVVAVLAAAGVGLGWGSILLMLLGTQWYILFNVIAGATAIPADLREAARVYRVGTLQRFRDLYLPAVFPYLVTGWVTAAGGAWNASIVSEYMSFRGRVLATDGLGARISHAAASGDLAVLAAAITVMAALVAIFNRLVWRRLHGVAEERFSLSR</sequence>
<dbReference type="EMBL" id="CP000251">
    <property type="protein sequence ID" value="ABC83585.1"/>
    <property type="molecule type" value="Genomic_DNA"/>
</dbReference>
<evidence type="ECO:0000313" key="8">
    <source>
        <dbReference type="Proteomes" id="UP000001935"/>
    </source>
</evidence>
<keyword evidence="5" id="KW-0813">Transport</keyword>
<reference evidence="7" key="1">
    <citation type="submission" date="2006-01" db="EMBL/GenBank/DDBJ databases">
        <title>Complete sequence of Anaeromyxobacter dehalogenans 2CP-C.</title>
        <authorList>
            <consortium name="US DOE Joint Genome Institute"/>
            <person name="Copeland A."/>
            <person name="Lucas S."/>
            <person name="Lapidus A."/>
            <person name="Barry K."/>
            <person name="Detter J.C."/>
            <person name="Glavina T."/>
            <person name="Hammon N."/>
            <person name="Israni S."/>
            <person name="Pitluck S."/>
            <person name="Brettin T."/>
            <person name="Bruce D."/>
            <person name="Han C."/>
            <person name="Tapia R."/>
            <person name="Gilna P."/>
            <person name="Kiss H."/>
            <person name="Schmutz J."/>
            <person name="Larimer F."/>
            <person name="Land M."/>
            <person name="Kyrpides N."/>
            <person name="Anderson I."/>
            <person name="Sanford R.A."/>
            <person name="Ritalahti K.M."/>
            <person name="Thomas H.S."/>
            <person name="Kirby J.R."/>
            <person name="Zhulin I.B."/>
            <person name="Loeffler F.E."/>
            <person name="Richardson P."/>
        </authorList>
    </citation>
    <scope>NUCLEOTIDE SEQUENCE</scope>
    <source>
        <strain evidence="7">2CP-C</strain>
    </source>
</reference>
<dbReference type="Pfam" id="PF00528">
    <property type="entry name" value="BPD_transp_1"/>
    <property type="match status" value="2"/>
</dbReference>
<comment type="subcellular location">
    <subcellularLocation>
        <location evidence="1 5">Cell membrane</location>
        <topology evidence="1 5">Multi-pass membrane protein</topology>
    </subcellularLocation>
</comment>
<evidence type="ECO:0000256" key="4">
    <source>
        <dbReference type="ARBA" id="ARBA00023136"/>
    </source>
</evidence>
<feature type="transmembrane region" description="Helical" evidence="5">
    <location>
        <begin position="21"/>
        <end position="41"/>
    </location>
</feature>
<dbReference type="CDD" id="cd06261">
    <property type="entry name" value="TM_PBP2"/>
    <property type="match status" value="2"/>
</dbReference>
<keyword evidence="3 5" id="KW-1133">Transmembrane helix</keyword>
<dbReference type="InterPro" id="IPR035906">
    <property type="entry name" value="MetI-like_sf"/>
</dbReference>
<feature type="domain" description="ABC transmembrane type-1" evidence="6">
    <location>
        <begin position="68"/>
        <end position="262"/>
    </location>
</feature>
<dbReference type="InterPro" id="IPR000515">
    <property type="entry name" value="MetI-like"/>
</dbReference>
<protein>
    <submittedName>
        <fullName evidence="7">ABC transporter, inner membrane subunit</fullName>
    </submittedName>
</protein>
<name>Q2IG76_ANADE</name>
<evidence type="ECO:0000256" key="2">
    <source>
        <dbReference type="ARBA" id="ARBA00022692"/>
    </source>
</evidence>
<accession>Q2IG76</accession>
<dbReference type="Proteomes" id="UP000001935">
    <property type="component" value="Chromosome"/>
</dbReference>
<feature type="transmembrane region" description="Helical" evidence="5">
    <location>
        <begin position="487"/>
        <end position="508"/>
    </location>
</feature>
<dbReference type="Gene3D" id="1.10.3720.10">
    <property type="entry name" value="MetI-like"/>
    <property type="match status" value="2"/>
</dbReference>
<dbReference type="HOGENOM" id="CLU_036171_2_0_7"/>